<dbReference type="Pfam" id="PF07332">
    <property type="entry name" value="Phage_holin_3_6"/>
    <property type="match status" value="1"/>
</dbReference>
<dbReference type="Proteomes" id="UP001210231">
    <property type="component" value="Unassembled WGS sequence"/>
</dbReference>
<feature type="transmembrane region" description="Helical" evidence="1">
    <location>
        <begin position="79"/>
        <end position="99"/>
    </location>
</feature>
<dbReference type="RefSeq" id="WP_407030723.1">
    <property type="nucleotide sequence ID" value="NZ_JAQGEF010000005.1"/>
</dbReference>
<evidence type="ECO:0000256" key="1">
    <source>
        <dbReference type="SAM" id="Phobius"/>
    </source>
</evidence>
<keyword evidence="1" id="KW-1133">Transmembrane helix</keyword>
<keyword evidence="3" id="KW-1185">Reference proteome</keyword>
<comment type="caution">
    <text evidence="2">The sequence shown here is derived from an EMBL/GenBank/DDBJ whole genome shotgun (WGS) entry which is preliminary data.</text>
</comment>
<evidence type="ECO:0000313" key="3">
    <source>
        <dbReference type="Proteomes" id="UP001210231"/>
    </source>
</evidence>
<organism evidence="2 3">
    <name type="scientific">Polluticaenibacter yanchengensis</name>
    <dbReference type="NCBI Taxonomy" id="3014562"/>
    <lineage>
        <taxon>Bacteria</taxon>
        <taxon>Pseudomonadati</taxon>
        <taxon>Bacteroidota</taxon>
        <taxon>Chitinophagia</taxon>
        <taxon>Chitinophagales</taxon>
        <taxon>Chitinophagaceae</taxon>
        <taxon>Polluticaenibacter</taxon>
    </lineage>
</organism>
<dbReference type="InterPro" id="IPR009937">
    <property type="entry name" value="Phage_holin_3_6"/>
</dbReference>
<sequence>MDIDTKKGIKDRIEQLIDKGTDLAESYYELSTIKVNKKIASAGSNTLFLAIVIVLLSFIMLFLGIALAFWIASLVDSNSLGFLLTAGIFLLLIIFMILFKKRLLLFVKNIIIKKMYDDED</sequence>
<accession>A0ABT4UHS4</accession>
<gene>
    <name evidence="2" type="ORF">O3P16_06215</name>
</gene>
<evidence type="ECO:0000313" key="2">
    <source>
        <dbReference type="EMBL" id="MDA3614395.1"/>
    </source>
</evidence>
<feature type="transmembrane region" description="Helical" evidence="1">
    <location>
        <begin position="47"/>
        <end position="73"/>
    </location>
</feature>
<keyword evidence="1" id="KW-0472">Membrane</keyword>
<proteinExistence type="predicted"/>
<dbReference type="EMBL" id="JAQGEF010000005">
    <property type="protein sequence ID" value="MDA3614395.1"/>
    <property type="molecule type" value="Genomic_DNA"/>
</dbReference>
<reference evidence="2 3" key="1">
    <citation type="submission" date="2022-12" db="EMBL/GenBank/DDBJ databases">
        <title>Chitinophagaceae gen. sp. nov., a new member of the family Chitinophagaceae, isolated from soil in a chemical factory.</title>
        <authorList>
            <person name="Ke Z."/>
        </authorList>
    </citation>
    <scope>NUCLEOTIDE SEQUENCE [LARGE SCALE GENOMIC DNA]</scope>
    <source>
        <strain evidence="2 3">LY-5</strain>
    </source>
</reference>
<keyword evidence="1" id="KW-0812">Transmembrane</keyword>
<name>A0ABT4UHS4_9BACT</name>
<protein>
    <submittedName>
        <fullName evidence="2">Phage holin family protein</fullName>
    </submittedName>
</protein>